<dbReference type="AlphaFoldDB" id="A0A512DNP0"/>
<evidence type="ECO:0000256" key="7">
    <source>
        <dbReference type="ARBA" id="ARBA00023136"/>
    </source>
</evidence>
<dbReference type="GO" id="GO:0055085">
    <property type="term" value="P:transmembrane transport"/>
    <property type="evidence" value="ECO:0007669"/>
    <property type="project" value="InterPro"/>
</dbReference>
<evidence type="ECO:0000256" key="5">
    <source>
        <dbReference type="ARBA" id="ARBA00022692"/>
    </source>
</evidence>
<comment type="similarity">
    <text evidence="2 8">Belongs to the ABC-3 integral membrane protein family.</text>
</comment>
<feature type="transmembrane region" description="Helical" evidence="10">
    <location>
        <begin position="245"/>
        <end position="265"/>
    </location>
</feature>
<evidence type="ECO:0000256" key="6">
    <source>
        <dbReference type="ARBA" id="ARBA00022989"/>
    </source>
</evidence>
<organism evidence="11 12">
    <name type="scientific">Skermanella aerolata</name>
    <dbReference type="NCBI Taxonomy" id="393310"/>
    <lineage>
        <taxon>Bacteria</taxon>
        <taxon>Pseudomonadati</taxon>
        <taxon>Pseudomonadota</taxon>
        <taxon>Alphaproteobacteria</taxon>
        <taxon>Rhodospirillales</taxon>
        <taxon>Azospirillaceae</taxon>
        <taxon>Skermanella</taxon>
    </lineage>
</organism>
<comment type="caution">
    <text evidence="11">The sequence shown here is derived from an EMBL/GenBank/DDBJ whole genome shotgun (WGS) entry which is preliminary data.</text>
</comment>
<dbReference type="Proteomes" id="UP000321523">
    <property type="component" value="Unassembled WGS sequence"/>
</dbReference>
<dbReference type="InterPro" id="IPR037294">
    <property type="entry name" value="ABC_BtuC-like"/>
</dbReference>
<feature type="region of interest" description="Disordered" evidence="9">
    <location>
        <begin position="315"/>
        <end position="334"/>
    </location>
</feature>
<keyword evidence="12" id="KW-1185">Reference proteome</keyword>
<proteinExistence type="inferred from homology"/>
<dbReference type="PANTHER" id="PTHR30477:SF8">
    <property type="entry name" value="METAL TRANSPORT SYSTEM MEMBRANE PROTEIN CT_070-RELATED"/>
    <property type="match status" value="1"/>
</dbReference>
<evidence type="ECO:0000256" key="4">
    <source>
        <dbReference type="ARBA" id="ARBA00022475"/>
    </source>
</evidence>
<keyword evidence="6 10" id="KW-1133">Transmembrane helix</keyword>
<dbReference type="GO" id="GO:0010043">
    <property type="term" value="P:response to zinc ion"/>
    <property type="evidence" value="ECO:0007669"/>
    <property type="project" value="TreeGrafter"/>
</dbReference>
<comment type="subcellular location">
    <subcellularLocation>
        <location evidence="1 8">Cell membrane</location>
        <topology evidence="1 8">Multi-pass membrane protein</topology>
    </subcellularLocation>
</comment>
<evidence type="ECO:0000313" key="11">
    <source>
        <dbReference type="EMBL" id="GEO38089.1"/>
    </source>
</evidence>
<feature type="transmembrane region" description="Helical" evidence="10">
    <location>
        <begin position="63"/>
        <end position="81"/>
    </location>
</feature>
<dbReference type="GO" id="GO:0043190">
    <property type="term" value="C:ATP-binding cassette (ABC) transporter complex"/>
    <property type="evidence" value="ECO:0007669"/>
    <property type="project" value="InterPro"/>
</dbReference>
<keyword evidence="7 10" id="KW-0472">Membrane</keyword>
<reference evidence="11 12" key="1">
    <citation type="submission" date="2019-07" db="EMBL/GenBank/DDBJ databases">
        <title>Whole genome shotgun sequence of Skermanella aerolata NBRC 106429.</title>
        <authorList>
            <person name="Hosoyama A."/>
            <person name="Uohara A."/>
            <person name="Ohji S."/>
            <person name="Ichikawa N."/>
        </authorList>
    </citation>
    <scope>NUCLEOTIDE SEQUENCE [LARGE SCALE GENOMIC DNA]</scope>
    <source>
        <strain evidence="11 12">NBRC 106429</strain>
    </source>
</reference>
<sequence length="334" mass="34339">MTSQEFLQIDLPAMTAAVLACVSCALVGNFLVLRRQSMMGDAISHAILPGIVMGFLVTGSRAGLPVILGALAAAVLAGVLIEAVRRLGRLDGGAAMGVVFTVMFAGGVVLIEQGAARAVDLDADCVLYGQLEAILWLAPSGWSDLADPAVWTELPHQVVVLAAVTLLCVVCVTLFYKELALTSFDPHLATTLGYPAGLFHYGVVVLVAVAAIASFEAVGSILVVAMLICPAATARLLTDRLPVQLWLSVGIGGATGAGGYLLGAFGPTVLMGEPADALNAAGMIATLAGVLLTAAILFAPRHGILGRRRSALRLGPDDPHGAERNDVVSNAVTR</sequence>
<name>A0A512DNP0_9PROT</name>
<evidence type="ECO:0008006" key="13">
    <source>
        <dbReference type="Google" id="ProtNLM"/>
    </source>
</evidence>
<evidence type="ECO:0000256" key="8">
    <source>
        <dbReference type="RuleBase" id="RU003943"/>
    </source>
</evidence>
<keyword evidence="3 8" id="KW-0813">Transport</keyword>
<dbReference type="Pfam" id="PF00950">
    <property type="entry name" value="ABC-3"/>
    <property type="match status" value="2"/>
</dbReference>
<feature type="compositionally biased region" description="Basic and acidic residues" evidence="9">
    <location>
        <begin position="315"/>
        <end position="326"/>
    </location>
</feature>
<evidence type="ECO:0000256" key="10">
    <source>
        <dbReference type="SAM" id="Phobius"/>
    </source>
</evidence>
<feature type="transmembrane region" description="Helical" evidence="10">
    <location>
        <begin position="277"/>
        <end position="299"/>
    </location>
</feature>
<evidence type="ECO:0000256" key="1">
    <source>
        <dbReference type="ARBA" id="ARBA00004651"/>
    </source>
</evidence>
<protein>
    <recommendedName>
        <fullName evidence="13">Zinc ABC transporter permease</fullName>
    </recommendedName>
</protein>
<dbReference type="Gene3D" id="1.10.3470.10">
    <property type="entry name" value="ABC transporter involved in vitamin B12 uptake, BtuC"/>
    <property type="match status" value="1"/>
</dbReference>
<evidence type="ECO:0000313" key="12">
    <source>
        <dbReference type="Proteomes" id="UP000321523"/>
    </source>
</evidence>
<feature type="transmembrane region" description="Helical" evidence="10">
    <location>
        <begin position="12"/>
        <end position="32"/>
    </location>
</feature>
<feature type="transmembrane region" description="Helical" evidence="10">
    <location>
        <begin position="93"/>
        <end position="111"/>
    </location>
</feature>
<accession>A0A512DNP0</accession>
<keyword evidence="5 8" id="KW-0812">Transmembrane</keyword>
<dbReference type="PANTHER" id="PTHR30477">
    <property type="entry name" value="ABC-TRANSPORTER METAL-BINDING PROTEIN"/>
    <property type="match status" value="1"/>
</dbReference>
<dbReference type="EMBL" id="BJYZ01000009">
    <property type="protein sequence ID" value="GEO38089.1"/>
    <property type="molecule type" value="Genomic_DNA"/>
</dbReference>
<gene>
    <name evidence="11" type="ORF">SAE02_22370</name>
</gene>
<evidence type="ECO:0000256" key="9">
    <source>
        <dbReference type="SAM" id="MobiDB-lite"/>
    </source>
</evidence>
<dbReference type="InterPro" id="IPR001626">
    <property type="entry name" value="ABC_TroCD"/>
</dbReference>
<feature type="transmembrane region" description="Helical" evidence="10">
    <location>
        <begin position="158"/>
        <end position="176"/>
    </location>
</feature>
<evidence type="ECO:0000256" key="2">
    <source>
        <dbReference type="ARBA" id="ARBA00008034"/>
    </source>
</evidence>
<evidence type="ECO:0000256" key="3">
    <source>
        <dbReference type="ARBA" id="ARBA00022448"/>
    </source>
</evidence>
<dbReference type="SUPFAM" id="SSF81345">
    <property type="entry name" value="ABC transporter involved in vitamin B12 uptake, BtuC"/>
    <property type="match status" value="1"/>
</dbReference>
<keyword evidence="4" id="KW-1003">Cell membrane</keyword>